<comment type="subcellular location">
    <subcellularLocation>
        <location evidence="1">Golgi apparatus membrane</location>
        <topology evidence="1">Single-pass type II membrane protein</topology>
    </subcellularLocation>
</comment>
<keyword evidence="9" id="KW-0325">Glycoprotein</keyword>
<dbReference type="GO" id="GO:0008146">
    <property type="term" value="F:sulfotransferase activity"/>
    <property type="evidence" value="ECO:0007669"/>
    <property type="project" value="InterPro"/>
</dbReference>
<accession>A0A9J6BJH4</accession>
<dbReference type="Proteomes" id="UP001107558">
    <property type="component" value="Chromosome 3"/>
</dbReference>
<dbReference type="PANTHER" id="PTHR12129">
    <property type="entry name" value="HEPARAN SULFATE 2-O-SULFOTRANSFERASE"/>
    <property type="match status" value="1"/>
</dbReference>
<dbReference type="SUPFAM" id="SSF52540">
    <property type="entry name" value="P-loop containing nucleoside triphosphate hydrolases"/>
    <property type="match status" value="1"/>
</dbReference>
<sequence length="345" mass="40369">MENRLQPSALNSGNEYSAMSGNAISETKYYAPNSNGNIELENLYKYYKSMGQALDAFKLNNTINADNQIIFFNRVPKVGSQTFMELLRRLSIRNNFLFHRDSVQRVETIRLALYQQEELADMISDLPKPSVYVKHVVYTNFTKFKLPTPIYVNLVRDPIERIISWFYYIRAPWYYVERKQAFPDLPLPDPQWLRKDFETCVLRKDPECTYTQGATNEGIGDHRRQTLFFCGHDPECLPFNSVGALERAKNVVETQYSVVGVLEDMNTTLTVLEKYIPRFFAGATEIYYNEIKNFNKINKNNFKPPVSEEIKDIVRQNFSREIEFFKYCKQRLNTQFLAASLMDSK</sequence>
<keyword evidence="4" id="KW-0812">Transmembrane</keyword>
<protein>
    <recommendedName>
        <fullName evidence="12">Heparan sulfate 2-O-sulfotransferase pipe</fullName>
    </recommendedName>
</protein>
<dbReference type="EMBL" id="JADBJN010000003">
    <property type="protein sequence ID" value="KAG5669719.1"/>
    <property type="molecule type" value="Genomic_DNA"/>
</dbReference>
<keyword evidence="6" id="KW-1133">Transmembrane helix</keyword>
<dbReference type="InterPro" id="IPR005331">
    <property type="entry name" value="Sulfotransferase"/>
</dbReference>
<dbReference type="OrthoDB" id="10019582at2759"/>
<evidence type="ECO:0000256" key="7">
    <source>
        <dbReference type="ARBA" id="ARBA00023034"/>
    </source>
</evidence>
<reference evidence="10" key="1">
    <citation type="submission" date="2021-03" db="EMBL/GenBank/DDBJ databases">
        <title>Chromosome level genome of the anhydrobiotic midge Polypedilum vanderplanki.</title>
        <authorList>
            <person name="Yoshida Y."/>
            <person name="Kikawada T."/>
            <person name="Gusev O."/>
        </authorList>
    </citation>
    <scope>NUCLEOTIDE SEQUENCE</scope>
    <source>
        <strain evidence="10">NIAS01</strain>
        <tissue evidence="10">Whole body or cell culture</tissue>
    </source>
</reference>
<evidence type="ECO:0008006" key="12">
    <source>
        <dbReference type="Google" id="ProtNLM"/>
    </source>
</evidence>
<comment type="caution">
    <text evidence="10">The sequence shown here is derived from an EMBL/GenBank/DDBJ whole genome shotgun (WGS) entry which is preliminary data.</text>
</comment>
<name>A0A9J6BJH4_POLVA</name>
<dbReference type="InterPro" id="IPR027417">
    <property type="entry name" value="P-loop_NTPase"/>
</dbReference>
<gene>
    <name evidence="10" type="ORF">PVAND_000014</name>
</gene>
<evidence type="ECO:0000256" key="5">
    <source>
        <dbReference type="ARBA" id="ARBA00022968"/>
    </source>
</evidence>
<keyword evidence="8" id="KW-0472">Membrane</keyword>
<keyword evidence="3" id="KW-0808">Transferase</keyword>
<comment type="similarity">
    <text evidence="2">Belongs to the sulfotransferase 3 family.</text>
</comment>
<proteinExistence type="inferred from homology"/>
<dbReference type="Pfam" id="PF03567">
    <property type="entry name" value="Sulfotransfer_2"/>
    <property type="match status" value="1"/>
</dbReference>
<evidence type="ECO:0000256" key="9">
    <source>
        <dbReference type="ARBA" id="ARBA00023180"/>
    </source>
</evidence>
<keyword evidence="5" id="KW-0735">Signal-anchor</keyword>
<evidence type="ECO:0000256" key="3">
    <source>
        <dbReference type="ARBA" id="ARBA00022679"/>
    </source>
</evidence>
<dbReference type="GO" id="GO:0000139">
    <property type="term" value="C:Golgi membrane"/>
    <property type="evidence" value="ECO:0007669"/>
    <property type="project" value="UniProtKB-SubCell"/>
</dbReference>
<dbReference type="Gene3D" id="3.40.50.300">
    <property type="entry name" value="P-loop containing nucleotide triphosphate hydrolases"/>
    <property type="match status" value="1"/>
</dbReference>
<dbReference type="FunFam" id="3.40.50.300:FF:001863">
    <property type="entry name" value="Heparan sulfate 2-o-sulfotransferase"/>
    <property type="match status" value="1"/>
</dbReference>
<evidence type="ECO:0000313" key="10">
    <source>
        <dbReference type="EMBL" id="KAG5669719.1"/>
    </source>
</evidence>
<organism evidence="10 11">
    <name type="scientific">Polypedilum vanderplanki</name>
    <name type="common">Sleeping chironomid midge</name>
    <dbReference type="NCBI Taxonomy" id="319348"/>
    <lineage>
        <taxon>Eukaryota</taxon>
        <taxon>Metazoa</taxon>
        <taxon>Ecdysozoa</taxon>
        <taxon>Arthropoda</taxon>
        <taxon>Hexapoda</taxon>
        <taxon>Insecta</taxon>
        <taxon>Pterygota</taxon>
        <taxon>Neoptera</taxon>
        <taxon>Endopterygota</taxon>
        <taxon>Diptera</taxon>
        <taxon>Nematocera</taxon>
        <taxon>Chironomoidea</taxon>
        <taxon>Chironomidae</taxon>
        <taxon>Chironominae</taxon>
        <taxon>Polypedilum</taxon>
        <taxon>Polypedilum</taxon>
    </lineage>
</organism>
<evidence type="ECO:0000256" key="6">
    <source>
        <dbReference type="ARBA" id="ARBA00022989"/>
    </source>
</evidence>
<dbReference type="AlphaFoldDB" id="A0A9J6BJH4"/>
<evidence type="ECO:0000256" key="1">
    <source>
        <dbReference type="ARBA" id="ARBA00004323"/>
    </source>
</evidence>
<dbReference type="PANTHER" id="PTHR12129:SF20">
    <property type="entry name" value="HEPARAN SULFATE 2-O-SULFOTRANSFERASE PIPE"/>
    <property type="match status" value="1"/>
</dbReference>
<dbReference type="InterPro" id="IPR007734">
    <property type="entry name" value="Heparan_SO4_2-O-STrfase"/>
</dbReference>
<evidence type="ECO:0000256" key="2">
    <source>
        <dbReference type="ARBA" id="ARBA00010569"/>
    </source>
</evidence>
<keyword evidence="7" id="KW-0333">Golgi apparatus</keyword>
<evidence type="ECO:0000256" key="4">
    <source>
        <dbReference type="ARBA" id="ARBA00022692"/>
    </source>
</evidence>
<evidence type="ECO:0000256" key="8">
    <source>
        <dbReference type="ARBA" id="ARBA00023136"/>
    </source>
</evidence>
<evidence type="ECO:0000313" key="11">
    <source>
        <dbReference type="Proteomes" id="UP001107558"/>
    </source>
</evidence>
<keyword evidence="11" id="KW-1185">Reference proteome</keyword>